<accession>A0A1G6VS43</accession>
<dbReference type="GO" id="GO:0046677">
    <property type="term" value="P:response to antibiotic"/>
    <property type="evidence" value="ECO:0007669"/>
    <property type="project" value="InterPro"/>
</dbReference>
<proteinExistence type="predicted"/>
<gene>
    <name evidence="1" type="ORF">SAMN05216270_10593</name>
</gene>
<dbReference type="PANTHER" id="PTHR31299:SF0">
    <property type="entry name" value="ESTERASE, PUTATIVE (AFU_ORTHOLOGUE AFUA_1G05850)-RELATED"/>
    <property type="match status" value="1"/>
</dbReference>
<keyword evidence="2" id="KW-1185">Reference proteome</keyword>
<dbReference type="Gene3D" id="3.40.1660.10">
    <property type="entry name" value="EreA-like (biosynthetic domain)"/>
    <property type="match status" value="1"/>
</dbReference>
<dbReference type="AlphaFoldDB" id="A0A1G6VS43"/>
<dbReference type="Proteomes" id="UP000198949">
    <property type="component" value="Unassembled WGS sequence"/>
</dbReference>
<dbReference type="OrthoDB" id="9810066at2"/>
<sequence length="393" mass="43212">MNDQVRQWIGANAHPLHDLSALPGIVGDAAIVGIGETTRAAHEIDRHRLRVFQVLVEELGFRALAVHDGEIIGERMDDYVRGSGEDPETILGAAWPPWRTRETVEGLDWIRSYNREHPADPVRVFGIDPAGAQAFHYDAVTDYVRRTAPERLDALKAHLAPPRSAHRIDEHVQRFRGIHPGRPFADSARDAYDLVASLPEDAEREHILRYARILVDHHANSIAAGLDFGAYMADAAAAILRFHRATGAKTVLWDGVAITANARRARVAINPGKAFASVGGHLREALGAGYLSMMIGFGEGEIHEGVRVPAPPADYVEARLARDEAYYLDLRSAAPEAVARWLHGSRKVRVIPGVYDPAEDEKHHVVADDFAAWFDAVAYLPRIGPTTLLEPAA</sequence>
<name>A0A1G6VS43_9ACTN</name>
<dbReference type="STRING" id="58114.SAMN05216270_10593"/>
<dbReference type="RefSeq" id="WP_091033087.1">
    <property type="nucleotide sequence ID" value="NZ_FNAD01000005.1"/>
</dbReference>
<organism evidence="1 2">
    <name type="scientific">Glycomyces harbinensis</name>
    <dbReference type="NCBI Taxonomy" id="58114"/>
    <lineage>
        <taxon>Bacteria</taxon>
        <taxon>Bacillati</taxon>
        <taxon>Actinomycetota</taxon>
        <taxon>Actinomycetes</taxon>
        <taxon>Glycomycetales</taxon>
        <taxon>Glycomycetaceae</taxon>
        <taxon>Glycomyces</taxon>
    </lineage>
</organism>
<reference evidence="2" key="1">
    <citation type="submission" date="2016-10" db="EMBL/GenBank/DDBJ databases">
        <authorList>
            <person name="Varghese N."/>
            <person name="Submissions S."/>
        </authorList>
    </citation>
    <scope>NUCLEOTIDE SEQUENCE [LARGE SCALE GENOMIC DNA]</scope>
    <source>
        <strain evidence="2">CGMCC 4.3516</strain>
    </source>
</reference>
<dbReference type="CDD" id="cd14728">
    <property type="entry name" value="Ere-like"/>
    <property type="match status" value="1"/>
</dbReference>
<dbReference type="Gene3D" id="1.20.1440.30">
    <property type="entry name" value="Biosynthetic Protein domain"/>
    <property type="match status" value="1"/>
</dbReference>
<dbReference type="EMBL" id="FNAD01000005">
    <property type="protein sequence ID" value="SDD56233.1"/>
    <property type="molecule type" value="Genomic_DNA"/>
</dbReference>
<dbReference type="InterPro" id="IPR007815">
    <property type="entry name" value="Emycin_Estase"/>
</dbReference>
<dbReference type="Pfam" id="PF05139">
    <property type="entry name" value="Erythro_esteras"/>
    <property type="match status" value="1"/>
</dbReference>
<protein>
    <submittedName>
        <fullName evidence="1">Erythromycin esterase</fullName>
    </submittedName>
</protein>
<dbReference type="PANTHER" id="PTHR31299">
    <property type="entry name" value="ESTERASE, PUTATIVE (AFU_ORTHOLOGUE AFUA_1G05850)-RELATED"/>
    <property type="match status" value="1"/>
</dbReference>
<evidence type="ECO:0000313" key="1">
    <source>
        <dbReference type="EMBL" id="SDD56233.1"/>
    </source>
</evidence>
<evidence type="ECO:0000313" key="2">
    <source>
        <dbReference type="Proteomes" id="UP000198949"/>
    </source>
</evidence>
<dbReference type="SUPFAM" id="SSF159501">
    <property type="entry name" value="EreA/ChaN-like"/>
    <property type="match status" value="1"/>
</dbReference>
<dbReference type="InterPro" id="IPR052036">
    <property type="entry name" value="Hydrolase/PRTase-associated"/>
</dbReference>
<dbReference type="Gene3D" id="3.30.1870.10">
    <property type="entry name" value="EreA-like, domain 2"/>
    <property type="match status" value="1"/>
</dbReference>